<dbReference type="InterPro" id="IPR036312">
    <property type="entry name" value="Bifun_inhib/LTP/seed_sf"/>
</dbReference>
<dbReference type="SUPFAM" id="SSF47699">
    <property type="entry name" value="Bifunctional inhibitor/lipid-transfer protein/seed storage 2S albumin"/>
    <property type="match status" value="1"/>
</dbReference>
<dbReference type="EMBL" id="JBBPBN010000035">
    <property type="protein sequence ID" value="KAK9001855.1"/>
    <property type="molecule type" value="Genomic_DNA"/>
</dbReference>
<evidence type="ECO:0000313" key="2">
    <source>
        <dbReference type="EMBL" id="KAK9001855.1"/>
    </source>
</evidence>
<protein>
    <submittedName>
        <fullName evidence="2">Uncharacterized protein</fullName>
    </submittedName>
</protein>
<name>A0ABR2QME8_9ROSI</name>
<dbReference type="Gene3D" id="1.10.110.10">
    <property type="entry name" value="Plant lipid-transfer and hydrophobic proteins"/>
    <property type="match status" value="1"/>
</dbReference>
<feature type="chain" id="PRO_5046734283" evidence="1">
    <location>
        <begin position="26"/>
        <end position="112"/>
    </location>
</feature>
<dbReference type="Proteomes" id="UP001396334">
    <property type="component" value="Unassembled WGS sequence"/>
</dbReference>
<reference evidence="2 3" key="1">
    <citation type="journal article" date="2024" name="G3 (Bethesda)">
        <title>Genome assembly of Hibiscus sabdariffa L. provides insights into metabolisms of medicinal natural products.</title>
        <authorList>
            <person name="Kim T."/>
        </authorList>
    </citation>
    <scope>NUCLEOTIDE SEQUENCE [LARGE SCALE GENOMIC DNA]</scope>
    <source>
        <strain evidence="2">TK-2024</strain>
        <tissue evidence="2">Old leaves</tissue>
    </source>
</reference>
<sequence length="112" mass="12334">MCASIKFLAILVFLIAFGIPQISVASTNRKDIRSMMPYRTLLNDKASPSPSPSLSLPYHAPYSYFDVLGLVSPCWPFLTGRDSNPSPKCCVSAKKLAELTHTKRDVLEISSN</sequence>
<accession>A0ABR2QME8</accession>
<proteinExistence type="predicted"/>
<feature type="signal peptide" evidence="1">
    <location>
        <begin position="1"/>
        <end position="25"/>
    </location>
</feature>
<organism evidence="2 3">
    <name type="scientific">Hibiscus sabdariffa</name>
    <name type="common">roselle</name>
    <dbReference type="NCBI Taxonomy" id="183260"/>
    <lineage>
        <taxon>Eukaryota</taxon>
        <taxon>Viridiplantae</taxon>
        <taxon>Streptophyta</taxon>
        <taxon>Embryophyta</taxon>
        <taxon>Tracheophyta</taxon>
        <taxon>Spermatophyta</taxon>
        <taxon>Magnoliopsida</taxon>
        <taxon>eudicotyledons</taxon>
        <taxon>Gunneridae</taxon>
        <taxon>Pentapetalae</taxon>
        <taxon>rosids</taxon>
        <taxon>malvids</taxon>
        <taxon>Malvales</taxon>
        <taxon>Malvaceae</taxon>
        <taxon>Malvoideae</taxon>
        <taxon>Hibiscus</taxon>
    </lineage>
</organism>
<comment type="caution">
    <text evidence="2">The sequence shown here is derived from an EMBL/GenBank/DDBJ whole genome shotgun (WGS) entry which is preliminary data.</text>
</comment>
<gene>
    <name evidence="2" type="ORF">V6N11_024553</name>
</gene>
<keyword evidence="1" id="KW-0732">Signal</keyword>
<evidence type="ECO:0000256" key="1">
    <source>
        <dbReference type="SAM" id="SignalP"/>
    </source>
</evidence>
<evidence type="ECO:0000313" key="3">
    <source>
        <dbReference type="Proteomes" id="UP001396334"/>
    </source>
</evidence>
<keyword evidence="3" id="KW-1185">Reference proteome</keyword>